<evidence type="ECO:0000313" key="3">
    <source>
        <dbReference type="Proteomes" id="UP001500456"/>
    </source>
</evidence>
<dbReference type="Pfam" id="PF13546">
    <property type="entry name" value="DDE_5"/>
    <property type="match status" value="1"/>
</dbReference>
<name>A0ABP7RIF0_9ACTN</name>
<dbReference type="EMBL" id="BAAAZX010000010">
    <property type="protein sequence ID" value="GAA3997996.1"/>
    <property type="molecule type" value="Genomic_DNA"/>
</dbReference>
<organism evidence="2 3">
    <name type="scientific">Streptomyces plumbiresistens</name>
    <dbReference type="NCBI Taxonomy" id="511811"/>
    <lineage>
        <taxon>Bacteria</taxon>
        <taxon>Bacillati</taxon>
        <taxon>Actinomycetota</taxon>
        <taxon>Actinomycetes</taxon>
        <taxon>Kitasatosporales</taxon>
        <taxon>Streptomycetaceae</taxon>
        <taxon>Streptomyces</taxon>
    </lineage>
</organism>
<reference evidence="3" key="1">
    <citation type="journal article" date="2019" name="Int. J. Syst. Evol. Microbiol.">
        <title>The Global Catalogue of Microorganisms (GCM) 10K type strain sequencing project: providing services to taxonomists for standard genome sequencing and annotation.</title>
        <authorList>
            <consortium name="The Broad Institute Genomics Platform"/>
            <consortium name="The Broad Institute Genome Sequencing Center for Infectious Disease"/>
            <person name="Wu L."/>
            <person name="Ma J."/>
        </authorList>
    </citation>
    <scope>NUCLEOTIDE SEQUENCE [LARGE SCALE GENOMIC DNA]</scope>
    <source>
        <strain evidence="3">JCM 16924</strain>
    </source>
</reference>
<feature type="domain" description="Transposase IS701-like DDE" evidence="1">
    <location>
        <begin position="1"/>
        <end position="69"/>
    </location>
</feature>
<sequence length="155" mass="16899">MIDEIRSWGVDVPLAVADAGYGDAAAFRRGLKERKSPYAAGISSRFKRMYSRFVVLRLRPVGHNIGRATGKVELPERWLLAKWSAGESEPVRFWLFSLPSGMPPATLVRLVTLRWSTRNSMATAALCCADPIAALLAGRSDGVPVAAVSRSPSTR</sequence>
<dbReference type="InterPro" id="IPR039365">
    <property type="entry name" value="IS701-like"/>
</dbReference>
<dbReference type="PANTHER" id="PTHR33627">
    <property type="entry name" value="TRANSPOSASE"/>
    <property type="match status" value="1"/>
</dbReference>
<dbReference type="PANTHER" id="PTHR33627:SF1">
    <property type="entry name" value="TRANSPOSASE"/>
    <property type="match status" value="1"/>
</dbReference>
<comment type="caution">
    <text evidence="2">The sequence shown here is derived from an EMBL/GenBank/DDBJ whole genome shotgun (WGS) entry which is preliminary data.</text>
</comment>
<proteinExistence type="predicted"/>
<dbReference type="Proteomes" id="UP001500456">
    <property type="component" value="Unassembled WGS sequence"/>
</dbReference>
<protein>
    <recommendedName>
        <fullName evidence="1">Transposase IS701-like DDE domain-containing protein</fullName>
    </recommendedName>
</protein>
<evidence type="ECO:0000313" key="2">
    <source>
        <dbReference type="EMBL" id="GAA3997996.1"/>
    </source>
</evidence>
<gene>
    <name evidence="2" type="ORF">GCM10022232_39020</name>
</gene>
<evidence type="ECO:0000259" key="1">
    <source>
        <dbReference type="Pfam" id="PF13546"/>
    </source>
</evidence>
<keyword evidence="3" id="KW-1185">Reference proteome</keyword>
<accession>A0ABP7RIF0</accession>
<dbReference type="InterPro" id="IPR038721">
    <property type="entry name" value="IS701-like_DDE_dom"/>
</dbReference>